<dbReference type="Proteomes" id="UP000244896">
    <property type="component" value="Chromosome"/>
</dbReference>
<feature type="binding site" evidence="9">
    <location>
        <begin position="434"/>
        <end position="439"/>
    </location>
    <ligand>
        <name>ATP</name>
        <dbReference type="ChEBI" id="CHEBI:30616"/>
    </ligand>
</feature>
<dbReference type="InterPro" id="IPR027417">
    <property type="entry name" value="P-loop_NTPase"/>
</dbReference>
<dbReference type="InterPro" id="IPR041703">
    <property type="entry name" value="Rho_factor_ATP-bd"/>
</dbReference>
<dbReference type="EC" id="3.6.4.-" evidence="9 10"/>
<feature type="domain" description="Rho RNA-BD" evidence="13">
    <location>
        <begin position="314"/>
        <end position="389"/>
    </location>
</feature>
<comment type="subunit">
    <text evidence="9">Homohexamer. The homohexamer assembles into an open ring structure.</text>
</comment>
<feature type="binding site" evidence="9">
    <location>
        <begin position="446"/>
        <end position="451"/>
    </location>
    <ligand>
        <name>ATP</name>
        <dbReference type="ChEBI" id="CHEBI:30616"/>
    </ligand>
</feature>
<evidence type="ECO:0000313" key="14">
    <source>
        <dbReference type="EMBL" id="AWI08246.1"/>
    </source>
</evidence>
<feature type="compositionally biased region" description="Basic residues" evidence="12">
    <location>
        <begin position="15"/>
        <end position="26"/>
    </location>
</feature>
<dbReference type="AlphaFoldDB" id="A0A2U8E087"/>
<organism evidence="14 15">
    <name type="scientific">Ereboglobus luteus</name>
    <dbReference type="NCBI Taxonomy" id="1796921"/>
    <lineage>
        <taxon>Bacteria</taxon>
        <taxon>Pseudomonadati</taxon>
        <taxon>Verrucomicrobiota</taxon>
        <taxon>Opitutia</taxon>
        <taxon>Opitutales</taxon>
        <taxon>Opitutaceae</taxon>
        <taxon>Ereboglobus</taxon>
    </lineage>
</organism>
<dbReference type="Gene3D" id="3.40.50.300">
    <property type="entry name" value="P-loop containing nucleotide triphosphate hydrolases"/>
    <property type="match status" value="1"/>
</dbReference>
<keyword evidence="8 9" id="KW-0804">Transcription</keyword>
<evidence type="ECO:0000256" key="12">
    <source>
        <dbReference type="SAM" id="MobiDB-lite"/>
    </source>
</evidence>
<dbReference type="CDD" id="cd01128">
    <property type="entry name" value="rho_factor_C"/>
    <property type="match status" value="1"/>
</dbReference>
<keyword evidence="6 9" id="KW-0694">RNA-binding</keyword>
<dbReference type="Pfam" id="PF07497">
    <property type="entry name" value="Rho_RNA_bind"/>
    <property type="match status" value="1"/>
</dbReference>
<dbReference type="PANTHER" id="PTHR46425">
    <property type="entry name" value="TRANSCRIPTION TERMINATION FACTOR RHO"/>
    <property type="match status" value="1"/>
</dbReference>
<evidence type="ECO:0000256" key="11">
    <source>
        <dbReference type="PROSITE-ProRule" id="PRU01203"/>
    </source>
</evidence>
<feature type="compositionally biased region" description="Basic and acidic residues" evidence="12">
    <location>
        <begin position="126"/>
        <end position="135"/>
    </location>
</feature>
<protein>
    <recommendedName>
        <fullName evidence="9 10">Transcription termination factor Rho</fullName>
        <ecNumber evidence="9 10">3.6.4.-</ecNumber>
    </recommendedName>
    <alternativeName>
        <fullName evidence="9">ATP-dependent helicase Rho</fullName>
    </alternativeName>
</protein>
<dbReference type="GO" id="GO:0005524">
    <property type="term" value="F:ATP binding"/>
    <property type="evidence" value="ECO:0007669"/>
    <property type="project" value="UniProtKB-UniRule"/>
</dbReference>
<dbReference type="SMART" id="SM00382">
    <property type="entry name" value="AAA"/>
    <property type="match status" value="1"/>
</dbReference>
<comment type="function">
    <text evidence="9">Facilitates transcription termination by a mechanism that involves Rho binding to the nascent RNA, activation of Rho's RNA-dependent ATPase activity, and release of the mRNA from the DNA template.</text>
</comment>
<dbReference type="NCBIfam" id="TIGR00767">
    <property type="entry name" value="rho"/>
    <property type="match status" value="1"/>
</dbReference>
<accession>A0A2U8E087</accession>
<keyword evidence="15" id="KW-1185">Reference proteome</keyword>
<dbReference type="NCBIfam" id="NF006886">
    <property type="entry name" value="PRK09376.1"/>
    <property type="match status" value="1"/>
</dbReference>
<dbReference type="GO" id="GO:0003723">
    <property type="term" value="F:RNA binding"/>
    <property type="evidence" value="ECO:0007669"/>
    <property type="project" value="UniProtKB-UniRule"/>
</dbReference>
<dbReference type="OrthoDB" id="9805197at2"/>
<feature type="compositionally biased region" description="Basic residues" evidence="12">
    <location>
        <begin position="194"/>
        <end position="206"/>
    </location>
</feature>
<dbReference type="PANTHER" id="PTHR46425:SF1">
    <property type="entry name" value="TRANSCRIPTION TERMINATION FACTOR RHO"/>
    <property type="match status" value="1"/>
</dbReference>
<dbReference type="KEGG" id="elut:CKA38_02290"/>
<dbReference type="HAMAP" id="MF_01884">
    <property type="entry name" value="Rho"/>
    <property type="match status" value="1"/>
</dbReference>
<dbReference type="GO" id="GO:0008186">
    <property type="term" value="F:ATP-dependent activity, acting on RNA"/>
    <property type="evidence" value="ECO:0007669"/>
    <property type="project" value="UniProtKB-UniRule"/>
</dbReference>
<feature type="compositionally biased region" description="Low complexity" evidence="12">
    <location>
        <begin position="30"/>
        <end position="49"/>
    </location>
</feature>
<keyword evidence="5 9" id="KW-0067">ATP-binding</keyword>
<evidence type="ECO:0000256" key="10">
    <source>
        <dbReference type="NCBIfam" id="TIGR00767"/>
    </source>
</evidence>
<dbReference type="SUPFAM" id="SSF50249">
    <property type="entry name" value="Nucleic acid-binding proteins"/>
    <property type="match status" value="1"/>
</dbReference>
<feature type="binding site" evidence="9">
    <location>
        <position position="477"/>
    </location>
    <ligand>
        <name>ATP</name>
        <dbReference type="ChEBI" id="CHEBI:30616"/>
    </ligand>
</feature>
<name>A0A2U8E087_9BACT</name>
<feature type="region of interest" description="Disordered" evidence="12">
    <location>
        <begin position="1"/>
        <end position="232"/>
    </location>
</feature>
<evidence type="ECO:0000256" key="2">
    <source>
        <dbReference type="ARBA" id="ARBA00022741"/>
    </source>
</evidence>
<dbReference type="SUPFAM" id="SSF52540">
    <property type="entry name" value="P-loop containing nucleoside triphosphate hydrolases"/>
    <property type="match status" value="1"/>
</dbReference>
<dbReference type="GO" id="GO:0016787">
    <property type="term" value="F:hydrolase activity"/>
    <property type="evidence" value="ECO:0007669"/>
    <property type="project" value="UniProtKB-KW"/>
</dbReference>
<keyword evidence="3 9" id="KW-0378">Hydrolase</keyword>
<evidence type="ECO:0000259" key="13">
    <source>
        <dbReference type="PROSITE" id="PS51856"/>
    </source>
</evidence>
<proteinExistence type="inferred from homology"/>
<dbReference type="EMBL" id="CP023004">
    <property type="protein sequence ID" value="AWI08246.1"/>
    <property type="molecule type" value="Genomic_DNA"/>
</dbReference>
<dbReference type="Pfam" id="PF00006">
    <property type="entry name" value="ATP-synt_ab"/>
    <property type="match status" value="1"/>
</dbReference>
<evidence type="ECO:0000256" key="6">
    <source>
        <dbReference type="ARBA" id="ARBA00022884"/>
    </source>
</evidence>
<dbReference type="InterPro" id="IPR011113">
    <property type="entry name" value="Rho_RNA-bd"/>
</dbReference>
<dbReference type="Gene3D" id="2.40.50.140">
    <property type="entry name" value="Nucleic acid-binding proteins"/>
    <property type="match status" value="1"/>
</dbReference>
<keyword evidence="7 9" id="KW-0805">Transcription regulation</keyword>
<evidence type="ECO:0000256" key="7">
    <source>
        <dbReference type="ARBA" id="ARBA00023015"/>
    </source>
</evidence>
<evidence type="ECO:0000256" key="5">
    <source>
        <dbReference type="ARBA" id="ARBA00022840"/>
    </source>
</evidence>
<evidence type="ECO:0000256" key="1">
    <source>
        <dbReference type="ARBA" id="ARBA00022472"/>
    </source>
</evidence>
<evidence type="ECO:0000256" key="9">
    <source>
        <dbReference type="HAMAP-Rule" id="MF_01884"/>
    </source>
</evidence>
<keyword evidence="1 9" id="KW-0806">Transcription termination</keyword>
<feature type="compositionally biased region" description="Low complexity" evidence="12">
    <location>
        <begin position="108"/>
        <end position="122"/>
    </location>
</feature>
<sequence length="683" mass="74776">MARSKKVTDGEAPAPKRKPGRPPRAKKAAEPAAAETTIVETEAAPAPETEPAPKKTRAPRKRTKKAAAAENVDELPLGQTENESGNDAASAPEKQERETFKPAAKTESASMTDADTSDASDANRAVAHDADESVSRTDSVSDASAGDTSVAPADSQQASDAAAPAEGGQAAQQNQQQGGDNGGGQQQPYESYWKRIKREKKEKKARKWAEQQSKHGQHVSKHPQQPPPPSLNPVFGDLPAPDRFADVAALDTLAAEIADGTAGHEPIYLEKLYALTLAELTAEARNRNAAFEGAPNRKQLIAAIFKVAEEQKIPLLDNGYIDLTDRGYGFIVHESVNYRLYPENAYLPESLVKRYGLKRGHRVQVLVQVPREGERCPSVVKVNSVMDMPPEEISKTVPFEELIPYYPLKRILLEAPGVHKDVSMRAVDILTPIGFGQRGLIVAPPRTGKTILLQNMANSISENFPEVKLILLLVDERPEEVTDFKRHTKGEVVASTFDEAPESHVHAAEMVGEKARRMVEQGQHVVILLDSITRLARAYNALASNSGKIMSGGMEATALQKPKRFFGAARNIEGGGSLTIMGTALVDTGSRMDEVIFEEFKGTGNMELHLDRGLVDKRIFPAINMDRSGTRKEELIYHPDEMLRIYGLRRAMQGIPPIDAMEMFLQRLKKTKTNAEFLMALNQ</sequence>
<comment type="caution">
    <text evidence="9">Lacks conserved residue(s) required for the propagation of feature annotation.</text>
</comment>
<keyword evidence="4 9" id="KW-0347">Helicase</keyword>
<evidence type="ECO:0000256" key="3">
    <source>
        <dbReference type="ARBA" id="ARBA00022801"/>
    </source>
</evidence>
<keyword evidence="2 9" id="KW-0547">Nucleotide-binding</keyword>
<dbReference type="GO" id="GO:0006353">
    <property type="term" value="P:DNA-templated transcription termination"/>
    <property type="evidence" value="ECO:0007669"/>
    <property type="project" value="UniProtKB-UniRule"/>
</dbReference>
<dbReference type="PROSITE" id="PS51856">
    <property type="entry name" value="RHO_RNA_BD"/>
    <property type="match status" value="1"/>
</dbReference>
<reference evidence="14 15" key="1">
    <citation type="journal article" date="2018" name="Syst. Appl. Microbiol.">
        <title>Ereboglobus luteus gen. nov. sp. nov. from cockroach guts, and new insights into the oxygen relationship of the genera Opitutus and Didymococcus (Verrucomicrobia: Opitutaceae).</title>
        <authorList>
            <person name="Tegtmeier D."/>
            <person name="Belitz A."/>
            <person name="Radek R."/>
            <person name="Heimerl T."/>
            <person name="Brune A."/>
        </authorList>
    </citation>
    <scope>NUCLEOTIDE SEQUENCE [LARGE SCALE GENOMIC DNA]</scope>
    <source>
        <strain evidence="14 15">Ho45</strain>
    </source>
</reference>
<dbReference type="GO" id="GO:0004386">
    <property type="term" value="F:helicase activity"/>
    <property type="evidence" value="ECO:0007669"/>
    <property type="project" value="UniProtKB-UniRule"/>
</dbReference>
<feature type="compositionally biased region" description="Basic residues" evidence="12">
    <location>
        <begin position="54"/>
        <end position="65"/>
    </location>
</feature>
<dbReference type="RefSeq" id="WP_108824050.1">
    <property type="nucleotide sequence ID" value="NZ_CP023004.1"/>
</dbReference>
<feature type="compositionally biased region" description="Low complexity" evidence="12">
    <location>
        <begin position="151"/>
        <end position="178"/>
    </location>
</feature>
<dbReference type="InterPro" id="IPR004665">
    <property type="entry name" value="Term_rho"/>
</dbReference>
<evidence type="ECO:0000256" key="8">
    <source>
        <dbReference type="ARBA" id="ARBA00023163"/>
    </source>
</evidence>
<evidence type="ECO:0000256" key="4">
    <source>
        <dbReference type="ARBA" id="ARBA00022806"/>
    </source>
</evidence>
<evidence type="ECO:0000313" key="15">
    <source>
        <dbReference type="Proteomes" id="UP000244896"/>
    </source>
</evidence>
<dbReference type="InterPro" id="IPR003593">
    <property type="entry name" value="AAA+_ATPase"/>
</dbReference>
<gene>
    <name evidence="9" type="primary">rho</name>
    <name evidence="14" type="ORF">CKA38_02290</name>
</gene>
<comment type="similarity">
    <text evidence="9 11">Belongs to the Rho family.</text>
</comment>
<dbReference type="InterPro" id="IPR012340">
    <property type="entry name" value="NA-bd_OB-fold"/>
</dbReference>
<dbReference type="InterPro" id="IPR000194">
    <property type="entry name" value="ATPase_F1/V1/A1_a/bsu_nucl-bd"/>
</dbReference>